<accession>A0A367J3D7</accession>
<dbReference type="AlphaFoldDB" id="A0A367J3D7"/>
<name>A0A367J3D7_RHIST</name>
<proteinExistence type="predicted"/>
<keyword evidence="2" id="KW-1185">Reference proteome</keyword>
<protein>
    <submittedName>
        <fullName evidence="1">Uncharacterized protein</fullName>
    </submittedName>
</protein>
<feature type="non-terminal residue" evidence="1">
    <location>
        <position position="1"/>
    </location>
</feature>
<comment type="caution">
    <text evidence="1">The sequence shown here is derived from an EMBL/GenBank/DDBJ whole genome shotgun (WGS) entry which is preliminary data.</text>
</comment>
<dbReference type="Proteomes" id="UP000253551">
    <property type="component" value="Unassembled WGS sequence"/>
</dbReference>
<evidence type="ECO:0000313" key="2">
    <source>
        <dbReference type="Proteomes" id="UP000253551"/>
    </source>
</evidence>
<organism evidence="1 2">
    <name type="scientific">Rhizopus stolonifer</name>
    <name type="common">Rhizopus nigricans</name>
    <dbReference type="NCBI Taxonomy" id="4846"/>
    <lineage>
        <taxon>Eukaryota</taxon>
        <taxon>Fungi</taxon>
        <taxon>Fungi incertae sedis</taxon>
        <taxon>Mucoromycota</taxon>
        <taxon>Mucoromycotina</taxon>
        <taxon>Mucoromycetes</taxon>
        <taxon>Mucorales</taxon>
        <taxon>Mucorineae</taxon>
        <taxon>Rhizopodaceae</taxon>
        <taxon>Rhizopus</taxon>
    </lineage>
</organism>
<evidence type="ECO:0000313" key="1">
    <source>
        <dbReference type="EMBL" id="RCH84435.1"/>
    </source>
</evidence>
<reference evidence="1 2" key="1">
    <citation type="journal article" date="2018" name="G3 (Bethesda)">
        <title>Phylogenetic and Phylogenomic Definition of Rhizopus Species.</title>
        <authorList>
            <person name="Gryganskyi A.P."/>
            <person name="Golan J."/>
            <person name="Dolatabadi S."/>
            <person name="Mondo S."/>
            <person name="Robb S."/>
            <person name="Idnurm A."/>
            <person name="Muszewska A."/>
            <person name="Steczkiewicz K."/>
            <person name="Masonjones S."/>
            <person name="Liao H.L."/>
            <person name="Gajdeczka M.T."/>
            <person name="Anike F."/>
            <person name="Vuek A."/>
            <person name="Anishchenko I.M."/>
            <person name="Voigt K."/>
            <person name="de Hoog G.S."/>
            <person name="Smith M.E."/>
            <person name="Heitman J."/>
            <person name="Vilgalys R."/>
            <person name="Stajich J.E."/>
        </authorList>
    </citation>
    <scope>NUCLEOTIDE SEQUENCE [LARGE SCALE GENOMIC DNA]</scope>
    <source>
        <strain evidence="1 2">LSU 92-RS-03</strain>
    </source>
</reference>
<dbReference type="EMBL" id="PJQM01004445">
    <property type="protein sequence ID" value="RCH84435.1"/>
    <property type="molecule type" value="Genomic_DNA"/>
</dbReference>
<gene>
    <name evidence="1" type="ORF">CU098_008666</name>
</gene>
<sequence length="65" mass="7366">SMESCECRLYKNGCLLTKKQLMREKTWLKASGIDVSQPHIQKDVSTGIVDCIVLLKQPASQRPNF</sequence>